<dbReference type="Pfam" id="PF16124">
    <property type="entry name" value="RecQ_Zn_bind"/>
    <property type="match status" value="1"/>
</dbReference>
<evidence type="ECO:0000256" key="2">
    <source>
        <dbReference type="ARBA" id="ARBA00001946"/>
    </source>
</evidence>
<evidence type="ECO:0000256" key="9">
    <source>
        <dbReference type="ARBA" id="ARBA00022801"/>
    </source>
</evidence>
<dbReference type="SMART" id="SM00490">
    <property type="entry name" value="HELICc"/>
    <property type="match status" value="1"/>
</dbReference>
<dbReference type="AlphaFoldDB" id="A0AAN9Y9P9"/>
<comment type="cofactor">
    <cofactor evidence="3">
        <name>Zn(2+)</name>
        <dbReference type="ChEBI" id="CHEBI:29105"/>
    </cofactor>
</comment>
<dbReference type="PANTHER" id="PTHR13710">
    <property type="entry name" value="DNA HELICASE RECQ FAMILY MEMBER"/>
    <property type="match status" value="1"/>
</dbReference>
<dbReference type="Pfam" id="PF22697">
    <property type="entry name" value="SOS1_NGEF_PH"/>
    <property type="match status" value="1"/>
</dbReference>
<dbReference type="PROSITE" id="PS51194">
    <property type="entry name" value="HELICASE_CTER"/>
    <property type="match status" value="1"/>
</dbReference>
<evidence type="ECO:0000256" key="10">
    <source>
        <dbReference type="ARBA" id="ARBA00022806"/>
    </source>
</evidence>
<evidence type="ECO:0000256" key="14">
    <source>
        <dbReference type="ARBA" id="ARBA00023235"/>
    </source>
</evidence>
<dbReference type="GO" id="GO:0009378">
    <property type="term" value="F:four-way junction helicase activity"/>
    <property type="evidence" value="ECO:0007669"/>
    <property type="project" value="TreeGrafter"/>
</dbReference>
<keyword evidence="12" id="KW-0067">ATP-binding</keyword>
<dbReference type="NCBIfam" id="TIGR00614">
    <property type="entry name" value="recQ_fam"/>
    <property type="match status" value="1"/>
</dbReference>
<evidence type="ECO:0000256" key="19">
    <source>
        <dbReference type="ARBA" id="ARBA00048778"/>
    </source>
</evidence>
<dbReference type="InterPro" id="IPR027417">
    <property type="entry name" value="P-loop_NTPase"/>
</dbReference>
<dbReference type="GO" id="GO:0005524">
    <property type="term" value="F:ATP binding"/>
    <property type="evidence" value="ECO:0007669"/>
    <property type="project" value="UniProtKB-KW"/>
</dbReference>
<comment type="cofactor">
    <cofactor evidence="1">
        <name>Mn(2+)</name>
        <dbReference type="ChEBI" id="CHEBI:29035"/>
    </cofactor>
</comment>
<keyword evidence="13" id="KW-0238">DNA-binding</keyword>
<dbReference type="EC" id="5.6.2.4" evidence="17"/>
<feature type="compositionally biased region" description="Low complexity" evidence="21">
    <location>
        <begin position="125"/>
        <end position="143"/>
    </location>
</feature>
<keyword evidence="20" id="KW-0175">Coiled coil</keyword>
<dbReference type="SUPFAM" id="SSF52540">
    <property type="entry name" value="P-loop containing nucleoside triphosphate hydrolases"/>
    <property type="match status" value="1"/>
</dbReference>
<dbReference type="GO" id="GO:0000724">
    <property type="term" value="P:double-strand break repair via homologous recombination"/>
    <property type="evidence" value="ECO:0007669"/>
    <property type="project" value="TreeGrafter"/>
</dbReference>
<evidence type="ECO:0000256" key="17">
    <source>
        <dbReference type="ARBA" id="ARBA00034808"/>
    </source>
</evidence>
<sequence>MESSFDMWLRQQLEIMTPEDIANILLDDEVLGVTAPPPPAAQAVPVVDEVIVISDDDEEEIVYHNMQPLEPIPSYWDFVRGLEVPRAKKRTSTFYQRGKPKRKCARRLSFEIITDEESESEEEGSISSGGYEGDSSGYSSSSSSDDDSRRAVAKKGYLRVFVFVCVAAGWTTEYSAGEEQFAATDKYTHLYSQGEKSPSTETCTEAIAINDDDVEDDVEMPPPMKPISEALLKGKEENDKQKNAPLPSNSTAEIEEMEKFVRERLVQSDRSLSLETNDPSELADKLERAKRSRNNVLQELIETEEAYIRDMSCVFDGYLNTINNPDPKIEKLTRPESFCEDRKQLLFKHIKPIYEFHRDIFYNVLKECAANVSKMGQLLASQERKFSTYYTPYCQNKRISEYILNENLTYLEDIRKYKEYKLSLRDVLIKPVQRLSKYKLLLENLLKYTKDIGNKDEVCSITKAIEVVERINKSTNDSMDLDSIQGFDLKDHTPGMLLKHGSLSCARVPVTDSNESAEKLKMCSYHLYVFEQLVLLCEEQNKRNSFNQTTYVYKGHLPMNKMSFEKVNNSLVFVLKSTQKPFIPDKNQKTPPTYKFYCLAADAEEQLSWQIQFEELLDSRKNLMRALQYPQKYSDALQKRESKDDNLYYEKELKHVNTELRQVQSELRLLREREEELKKRKEFLTDALLLLQSKEAGEDGKWENSDFSWHSKLLDTMKNVFKLASFRANQLSAINATLSKKDTILIMPTGGGKSLCYQLPALIDKGFTLVISPMLSLIEDQVMQLKSLSVKAEMFSASVSAEHSTRVQKMMIDTKSGLKLLYVTPEKLAKSKRFMSKLQKSYSLGLLSRIAVDEVHCCSQWGHDFRTDYQFLSVLKGMFPDVPIIGLTATATTKVILDVQKMLLIQGCLIFKSSFNRPNLFYEVREKPSAQKECIDQLEDLLKHRFKNQSGIIYTTSIKDCDDLRQELRNRGCRISGYHAQLEPALRSKVHQKWLSGEYQAVVATIAFGLGIDKPDVRFVIHHSLSKSMENFYQESGRAGRDGKAANCILFYRFADVFKLSTMVFTQKTGLRNLYSNVDYCLNPVDCRRKIIASHFDETWESTDCNEMCDHCRTPHLTEERNVTEQCRVVYKILDHAHNNDLKLTAQMLIDTWYGKSSKIKAKIVKPPLFSAEFAGHILAHLLINDYLKEDFHFTPYSTISYLKKGSRAAEVDDRHKIIMTIRGKKKDKLSSNSNSDTKSKRSVEDYNEEVIPKKNRKMVTIEDSDSD</sequence>
<reference evidence="25 26" key="1">
    <citation type="submission" date="2024-03" db="EMBL/GenBank/DDBJ databases">
        <title>Adaptation during the transition from Ophiocordyceps entomopathogen to insect associate is accompanied by gene loss and intensified selection.</title>
        <authorList>
            <person name="Ward C.M."/>
            <person name="Onetto C.A."/>
            <person name="Borneman A.R."/>
        </authorList>
    </citation>
    <scope>NUCLEOTIDE SEQUENCE [LARGE SCALE GENOMIC DNA]</scope>
    <source>
        <strain evidence="25">AWRI1</strain>
        <tissue evidence="25">Single Adult Female</tissue>
    </source>
</reference>
<comment type="caution">
    <text evidence="25">The sequence shown here is derived from an EMBL/GenBank/DDBJ whole genome shotgun (WGS) entry which is preliminary data.</text>
</comment>
<dbReference type="GO" id="GO:0005085">
    <property type="term" value="F:guanyl-nucleotide exchange factor activity"/>
    <property type="evidence" value="ECO:0007669"/>
    <property type="project" value="UniProtKB-KW"/>
</dbReference>
<comment type="subcellular location">
    <subcellularLocation>
        <location evidence="4">Nucleus</location>
    </subcellularLocation>
</comment>
<dbReference type="GO" id="GO:0003677">
    <property type="term" value="F:DNA binding"/>
    <property type="evidence" value="ECO:0007669"/>
    <property type="project" value="UniProtKB-KW"/>
</dbReference>
<dbReference type="PROSITE" id="PS00741">
    <property type="entry name" value="DH_1"/>
    <property type="match status" value="1"/>
</dbReference>
<dbReference type="InterPro" id="IPR055251">
    <property type="entry name" value="SOS1_NGEF_PH"/>
</dbReference>
<dbReference type="InterPro" id="IPR032284">
    <property type="entry name" value="RecQ_Zn-bd"/>
</dbReference>
<evidence type="ECO:0000256" key="4">
    <source>
        <dbReference type="ARBA" id="ARBA00004123"/>
    </source>
</evidence>
<dbReference type="FunFam" id="3.40.50.300:FF:000596">
    <property type="entry name" value="ATP-dependent DNA helicase"/>
    <property type="match status" value="1"/>
</dbReference>
<feature type="domain" description="Helicase C-terminal" evidence="24">
    <location>
        <begin position="937"/>
        <end position="1086"/>
    </location>
</feature>
<dbReference type="Gene3D" id="2.30.29.30">
    <property type="entry name" value="Pleckstrin-homology domain (PH domain)/Phosphotyrosine-binding domain (PTB)"/>
    <property type="match status" value="1"/>
</dbReference>
<dbReference type="Proteomes" id="UP001367676">
    <property type="component" value="Unassembled WGS sequence"/>
</dbReference>
<dbReference type="InterPro" id="IPR011993">
    <property type="entry name" value="PH-like_dom_sf"/>
</dbReference>
<dbReference type="InterPro" id="IPR014001">
    <property type="entry name" value="Helicase_ATP-bd"/>
</dbReference>
<dbReference type="InterPro" id="IPR001650">
    <property type="entry name" value="Helicase_C-like"/>
</dbReference>
<feature type="coiled-coil region" evidence="20">
    <location>
        <begin position="653"/>
        <end position="687"/>
    </location>
</feature>
<dbReference type="InterPro" id="IPR036388">
    <property type="entry name" value="WH-like_DNA-bd_sf"/>
</dbReference>
<dbReference type="CDD" id="cd18794">
    <property type="entry name" value="SF2_C_RecQ"/>
    <property type="match status" value="1"/>
</dbReference>
<proteinExistence type="inferred from homology"/>
<dbReference type="GO" id="GO:0016787">
    <property type="term" value="F:hydrolase activity"/>
    <property type="evidence" value="ECO:0007669"/>
    <property type="project" value="UniProtKB-KW"/>
</dbReference>
<dbReference type="Pfam" id="PF00621">
    <property type="entry name" value="RhoGEF"/>
    <property type="match status" value="1"/>
</dbReference>
<evidence type="ECO:0000256" key="12">
    <source>
        <dbReference type="ARBA" id="ARBA00022840"/>
    </source>
</evidence>
<comment type="catalytic activity">
    <reaction evidence="19">
        <text>ATP + H2O = ADP + phosphate + H(+)</text>
        <dbReference type="Rhea" id="RHEA:13065"/>
        <dbReference type="ChEBI" id="CHEBI:15377"/>
        <dbReference type="ChEBI" id="CHEBI:15378"/>
        <dbReference type="ChEBI" id="CHEBI:30616"/>
        <dbReference type="ChEBI" id="CHEBI:43474"/>
        <dbReference type="ChEBI" id="CHEBI:456216"/>
    </reaction>
    <physiologicalReaction direction="left-to-right" evidence="19">
        <dbReference type="Rhea" id="RHEA:13066"/>
    </physiologicalReaction>
</comment>
<dbReference type="InterPro" id="IPR035899">
    <property type="entry name" value="DBL_dom_sf"/>
</dbReference>
<evidence type="ECO:0000256" key="16">
    <source>
        <dbReference type="ARBA" id="ARBA00034617"/>
    </source>
</evidence>
<dbReference type="PROSITE" id="PS51192">
    <property type="entry name" value="HELICASE_ATP_BIND_1"/>
    <property type="match status" value="1"/>
</dbReference>
<feature type="domain" description="Helicase ATP-binding" evidence="23">
    <location>
        <begin position="734"/>
        <end position="909"/>
    </location>
</feature>
<evidence type="ECO:0000256" key="13">
    <source>
        <dbReference type="ARBA" id="ARBA00023125"/>
    </source>
</evidence>
<dbReference type="GO" id="GO:0005694">
    <property type="term" value="C:chromosome"/>
    <property type="evidence" value="ECO:0007669"/>
    <property type="project" value="TreeGrafter"/>
</dbReference>
<keyword evidence="10" id="KW-0347">Helicase</keyword>
<comment type="catalytic activity">
    <reaction evidence="16">
        <text>Couples ATP hydrolysis with the unwinding of duplex DNA by translocating in the 3'-5' direction.</text>
        <dbReference type="EC" id="5.6.2.4"/>
    </reaction>
</comment>
<keyword evidence="9" id="KW-0378">Hydrolase</keyword>
<dbReference type="SUPFAM" id="SSF48065">
    <property type="entry name" value="DBL homology domain (DH-domain)"/>
    <property type="match status" value="1"/>
</dbReference>
<feature type="region of interest" description="Disordered" evidence="21">
    <location>
        <begin position="1225"/>
        <end position="1268"/>
    </location>
</feature>
<dbReference type="SUPFAM" id="SSF50729">
    <property type="entry name" value="PH domain-like"/>
    <property type="match status" value="1"/>
</dbReference>
<dbReference type="Gene3D" id="1.20.900.10">
    <property type="entry name" value="Dbl homology (DH) domain"/>
    <property type="match status" value="1"/>
</dbReference>
<dbReference type="SMART" id="SM00325">
    <property type="entry name" value="RhoGEF"/>
    <property type="match status" value="1"/>
</dbReference>
<comment type="cofactor">
    <cofactor evidence="2">
        <name>Mg(2+)</name>
        <dbReference type="ChEBI" id="CHEBI:18420"/>
    </cofactor>
</comment>
<dbReference type="PROSITE" id="PS50010">
    <property type="entry name" value="DH_2"/>
    <property type="match status" value="1"/>
</dbReference>
<evidence type="ECO:0000256" key="11">
    <source>
        <dbReference type="ARBA" id="ARBA00022833"/>
    </source>
</evidence>
<dbReference type="GO" id="GO:0035556">
    <property type="term" value="P:intracellular signal transduction"/>
    <property type="evidence" value="ECO:0007669"/>
    <property type="project" value="InterPro"/>
</dbReference>
<keyword evidence="26" id="KW-1185">Reference proteome</keyword>
<dbReference type="CDD" id="cd00160">
    <property type="entry name" value="RhoGEF"/>
    <property type="match status" value="1"/>
</dbReference>
<evidence type="ECO:0000259" key="22">
    <source>
        <dbReference type="PROSITE" id="PS50010"/>
    </source>
</evidence>
<comment type="similarity">
    <text evidence="5">Belongs to the helicase family. RecQ subfamily.</text>
</comment>
<dbReference type="GO" id="GO:0043138">
    <property type="term" value="F:3'-5' DNA helicase activity"/>
    <property type="evidence" value="ECO:0007669"/>
    <property type="project" value="UniProtKB-EC"/>
</dbReference>
<keyword evidence="11" id="KW-0862">Zinc</keyword>
<dbReference type="Gene3D" id="3.40.50.300">
    <property type="entry name" value="P-loop containing nucleotide triphosphate hydrolases"/>
    <property type="match status" value="2"/>
</dbReference>
<evidence type="ECO:0000256" key="18">
    <source>
        <dbReference type="ARBA" id="ARBA00044566"/>
    </source>
</evidence>
<evidence type="ECO:0000313" key="26">
    <source>
        <dbReference type="Proteomes" id="UP001367676"/>
    </source>
</evidence>
<dbReference type="InterPro" id="IPR004589">
    <property type="entry name" value="DNA_helicase_ATP-dep_RecQ"/>
</dbReference>
<dbReference type="SMART" id="SM00487">
    <property type="entry name" value="DEXDc"/>
    <property type="match status" value="1"/>
</dbReference>
<dbReference type="InterPro" id="IPR011545">
    <property type="entry name" value="DEAD/DEAH_box_helicase_dom"/>
</dbReference>
<feature type="region of interest" description="Disordered" evidence="21">
    <location>
        <begin position="113"/>
        <end position="148"/>
    </location>
</feature>
<evidence type="ECO:0000256" key="6">
    <source>
        <dbReference type="ARBA" id="ARBA00022658"/>
    </source>
</evidence>
<keyword evidence="15" id="KW-0539">Nucleus</keyword>
<evidence type="ECO:0000313" key="25">
    <source>
        <dbReference type="EMBL" id="KAK7602630.1"/>
    </source>
</evidence>
<dbReference type="Pfam" id="PF00270">
    <property type="entry name" value="DEAD"/>
    <property type="match status" value="1"/>
</dbReference>
<evidence type="ECO:0000256" key="3">
    <source>
        <dbReference type="ARBA" id="ARBA00001947"/>
    </source>
</evidence>
<gene>
    <name evidence="25" type="ORF">V9T40_008219</name>
</gene>
<dbReference type="InterPro" id="IPR001331">
    <property type="entry name" value="GDS_CDC24_CS"/>
</dbReference>
<feature type="domain" description="DH" evidence="22">
    <location>
        <begin position="292"/>
        <end position="478"/>
    </location>
</feature>
<evidence type="ECO:0000256" key="8">
    <source>
        <dbReference type="ARBA" id="ARBA00022741"/>
    </source>
</evidence>
<evidence type="ECO:0000256" key="20">
    <source>
        <dbReference type="SAM" id="Coils"/>
    </source>
</evidence>
<evidence type="ECO:0000259" key="24">
    <source>
        <dbReference type="PROSITE" id="PS51194"/>
    </source>
</evidence>
<organism evidence="25 26">
    <name type="scientific">Parthenolecanium corni</name>
    <dbReference type="NCBI Taxonomy" id="536013"/>
    <lineage>
        <taxon>Eukaryota</taxon>
        <taxon>Metazoa</taxon>
        <taxon>Ecdysozoa</taxon>
        <taxon>Arthropoda</taxon>
        <taxon>Hexapoda</taxon>
        <taxon>Insecta</taxon>
        <taxon>Pterygota</taxon>
        <taxon>Neoptera</taxon>
        <taxon>Paraneoptera</taxon>
        <taxon>Hemiptera</taxon>
        <taxon>Sternorrhyncha</taxon>
        <taxon>Coccoidea</taxon>
        <taxon>Coccidae</taxon>
        <taxon>Parthenolecanium</taxon>
    </lineage>
</organism>
<dbReference type="GO" id="GO:0005737">
    <property type="term" value="C:cytoplasm"/>
    <property type="evidence" value="ECO:0007669"/>
    <property type="project" value="TreeGrafter"/>
</dbReference>
<keyword evidence="14" id="KW-0413">Isomerase</keyword>
<evidence type="ECO:0000256" key="21">
    <source>
        <dbReference type="SAM" id="MobiDB-lite"/>
    </source>
</evidence>
<protein>
    <recommendedName>
        <fullName evidence="17">DNA 3'-5' helicase</fullName>
        <ecNumber evidence="17">5.6.2.4</ecNumber>
    </recommendedName>
    <alternativeName>
        <fullName evidence="18">DNA 3'-5' helicase Q1</fullName>
    </alternativeName>
</protein>
<feature type="compositionally biased region" description="Acidic residues" evidence="21">
    <location>
        <begin position="113"/>
        <end position="124"/>
    </location>
</feature>
<evidence type="ECO:0000256" key="5">
    <source>
        <dbReference type="ARBA" id="ARBA00005446"/>
    </source>
</evidence>
<dbReference type="Pfam" id="PF00271">
    <property type="entry name" value="Helicase_C"/>
    <property type="match status" value="1"/>
</dbReference>
<keyword evidence="6" id="KW-0344">Guanine-nucleotide releasing factor</keyword>
<dbReference type="Gene3D" id="1.10.10.10">
    <property type="entry name" value="Winged helix-like DNA-binding domain superfamily/Winged helix DNA-binding domain"/>
    <property type="match status" value="1"/>
</dbReference>
<evidence type="ECO:0000256" key="1">
    <source>
        <dbReference type="ARBA" id="ARBA00001936"/>
    </source>
</evidence>
<dbReference type="PANTHER" id="PTHR13710:SF105">
    <property type="entry name" value="ATP-DEPENDENT DNA HELICASE Q1"/>
    <property type="match status" value="1"/>
</dbReference>
<name>A0AAN9Y9P9_9HEMI</name>
<dbReference type="FunFam" id="3.40.50.300:FF:000752">
    <property type="entry name" value="ATP-dependent DNA helicase"/>
    <property type="match status" value="1"/>
</dbReference>
<dbReference type="InterPro" id="IPR000219">
    <property type="entry name" value="DH_dom"/>
</dbReference>
<keyword evidence="7" id="KW-0479">Metal-binding</keyword>
<keyword evidence="8" id="KW-0547">Nucleotide-binding</keyword>
<dbReference type="GO" id="GO:0005634">
    <property type="term" value="C:nucleus"/>
    <property type="evidence" value="ECO:0007669"/>
    <property type="project" value="UniProtKB-SubCell"/>
</dbReference>
<evidence type="ECO:0000256" key="7">
    <source>
        <dbReference type="ARBA" id="ARBA00022723"/>
    </source>
</evidence>
<dbReference type="CDD" id="cd18015">
    <property type="entry name" value="DEXHc_RecQ1"/>
    <property type="match status" value="1"/>
</dbReference>
<dbReference type="GO" id="GO:0046872">
    <property type="term" value="F:metal ion binding"/>
    <property type="evidence" value="ECO:0007669"/>
    <property type="project" value="UniProtKB-KW"/>
</dbReference>
<accession>A0AAN9Y9P9</accession>
<evidence type="ECO:0000259" key="23">
    <source>
        <dbReference type="PROSITE" id="PS51192"/>
    </source>
</evidence>
<evidence type="ECO:0000256" key="15">
    <source>
        <dbReference type="ARBA" id="ARBA00023242"/>
    </source>
</evidence>
<dbReference type="EMBL" id="JBBCAQ010000008">
    <property type="protein sequence ID" value="KAK7602630.1"/>
    <property type="molecule type" value="Genomic_DNA"/>
</dbReference>